<accession>A0ABC9ZK11</accession>
<reference evidence="2 3" key="1">
    <citation type="submission" date="2019-06" db="EMBL/GenBank/DDBJ databases">
        <title>Draft genome sequence of Corynebacterium striatum NBRC 15291.</title>
        <authorList>
            <person name="Miura T."/>
            <person name="Furukawa M."/>
            <person name="Shimamura M."/>
            <person name="Ohyama Y."/>
            <person name="Yamazoe A."/>
            <person name="Kawasaki H."/>
        </authorList>
    </citation>
    <scope>NUCLEOTIDE SEQUENCE [LARGE SCALE GENOMIC DNA]</scope>
    <source>
        <strain evidence="2 3">NBRC 15291</strain>
    </source>
</reference>
<sequence length="96" mass="11352">MLKRMYSSKKEHLTPAQRAAQDERQEDDKRNGHFLATEHTNLPLDGFMTRLMAEELPILDSTSRRRVYEILRGYEGPEITSQEQLPEEIRDIMDLY</sequence>
<dbReference type="EMBL" id="BJLD01000001">
    <property type="protein sequence ID" value="GEA42348.1"/>
    <property type="molecule type" value="Genomic_DNA"/>
</dbReference>
<name>A0ABC9ZK11_CORST</name>
<organism evidence="2 3">
    <name type="scientific">Corynebacterium striatum</name>
    <dbReference type="NCBI Taxonomy" id="43770"/>
    <lineage>
        <taxon>Bacteria</taxon>
        <taxon>Bacillati</taxon>
        <taxon>Actinomycetota</taxon>
        <taxon>Actinomycetes</taxon>
        <taxon>Mycobacteriales</taxon>
        <taxon>Corynebacteriaceae</taxon>
        <taxon>Corynebacterium</taxon>
    </lineage>
</organism>
<feature type="compositionally biased region" description="Basic and acidic residues" evidence="1">
    <location>
        <begin position="20"/>
        <end position="31"/>
    </location>
</feature>
<gene>
    <name evidence="2" type="ORF">Cst04h_05180</name>
</gene>
<feature type="region of interest" description="Disordered" evidence="1">
    <location>
        <begin position="1"/>
        <end position="37"/>
    </location>
</feature>
<evidence type="ECO:0000256" key="1">
    <source>
        <dbReference type="SAM" id="MobiDB-lite"/>
    </source>
</evidence>
<comment type="caution">
    <text evidence="2">The sequence shown here is derived from an EMBL/GenBank/DDBJ whole genome shotgun (WGS) entry which is preliminary data.</text>
</comment>
<evidence type="ECO:0000313" key="2">
    <source>
        <dbReference type="EMBL" id="GEA42348.1"/>
    </source>
</evidence>
<protein>
    <submittedName>
        <fullName evidence="2">Uncharacterized protein</fullName>
    </submittedName>
</protein>
<dbReference type="AlphaFoldDB" id="A0ABC9ZK11"/>
<proteinExistence type="predicted"/>
<dbReference type="Proteomes" id="UP000315234">
    <property type="component" value="Unassembled WGS sequence"/>
</dbReference>
<evidence type="ECO:0000313" key="3">
    <source>
        <dbReference type="Proteomes" id="UP000315234"/>
    </source>
</evidence>